<accession>A0ABV3CVM0</accession>
<proteinExistence type="predicted"/>
<evidence type="ECO:0000256" key="1">
    <source>
        <dbReference type="SAM" id="SignalP"/>
    </source>
</evidence>
<name>A0ABV3CVM0_STREX</name>
<dbReference type="RefSeq" id="WP_359206988.1">
    <property type="nucleotide sequence ID" value="NZ_JBEZAM010000014.1"/>
</dbReference>
<dbReference type="EMBL" id="JBEZAM010000014">
    <property type="protein sequence ID" value="MEU7294254.1"/>
    <property type="molecule type" value="Genomic_DNA"/>
</dbReference>
<dbReference type="PROSITE" id="PS51257">
    <property type="entry name" value="PROKAR_LIPOPROTEIN"/>
    <property type="match status" value="1"/>
</dbReference>
<organism evidence="2 3">
    <name type="scientific">Streptomyces exfoliatus</name>
    <name type="common">Streptomyces hydrogenans</name>
    <dbReference type="NCBI Taxonomy" id="1905"/>
    <lineage>
        <taxon>Bacteria</taxon>
        <taxon>Bacillati</taxon>
        <taxon>Actinomycetota</taxon>
        <taxon>Actinomycetes</taxon>
        <taxon>Kitasatosporales</taxon>
        <taxon>Streptomycetaceae</taxon>
        <taxon>Streptomyces</taxon>
    </lineage>
</organism>
<keyword evidence="1" id="KW-0732">Signal</keyword>
<keyword evidence="3" id="KW-1185">Reference proteome</keyword>
<sequence length="225" mass="24239">MRRASASVSAVLTLGLLLTACGGGEEPVSAMRQCEDALSPPAARALDSVLGIGELSPDGTNGLEPTVKKLIADQAFEGPGRALGYTKACSARSETTPRSRIQIFFDLYEDASLYDDGYKWTAEGRYLYGMGREANANNENAHLFMGCTSSRLKGAEEQPAPIHGWLEFDKPVGGAYPPNTPATREAYLTVLHSVTLAVVKELGCENNAGLPEKPVFEEKKWRGEQ</sequence>
<dbReference type="Proteomes" id="UP001551210">
    <property type="component" value="Unassembled WGS sequence"/>
</dbReference>
<evidence type="ECO:0000313" key="3">
    <source>
        <dbReference type="Proteomes" id="UP001551210"/>
    </source>
</evidence>
<evidence type="ECO:0008006" key="4">
    <source>
        <dbReference type="Google" id="ProtNLM"/>
    </source>
</evidence>
<feature type="signal peptide" evidence="1">
    <location>
        <begin position="1"/>
        <end position="20"/>
    </location>
</feature>
<comment type="caution">
    <text evidence="2">The sequence shown here is derived from an EMBL/GenBank/DDBJ whole genome shotgun (WGS) entry which is preliminary data.</text>
</comment>
<reference evidence="2 3" key="1">
    <citation type="submission" date="2024-06" db="EMBL/GenBank/DDBJ databases">
        <title>The Natural Products Discovery Center: Release of the First 8490 Sequenced Strains for Exploring Actinobacteria Biosynthetic Diversity.</title>
        <authorList>
            <person name="Kalkreuter E."/>
            <person name="Kautsar S.A."/>
            <person name="Yang D."/>
            <person name="Bader C.D."/>
            <person name="Teijaro C.N."/>
            <person name="Fluegel L."/>
            <person name="Davis C.M."/>
            <person name="Simpson J.R."/>
            <person name="Lauterbach L."/>
            <person name="Steele A.D."/>
            <person name="Gui C."/>
            <person name="Meng S."/>
            <person name="Li G."/>
            <person name="Viehrig K."/>
            <person name="Ye F."/>
            <person name="Su P."/>
            <person name="Kiefer A.F."/>
            <person name="Nichols A."/>
            <person name="Cepeda A.J."/>
            <person name="Yan W."/>
            <person name="Fan B."/>
            <person name="Jiang Y."/>
            <person name="Adhikari A."/>
            <person name="Zheng C.-J."/>
            <person name="Schuster L."/>
            <person name="Cowan T.M."/>
            <person name="Smanski M.J."/>
            <person name="Chevrette M.G."/>
            <person name="De Carvalho L.P.S."/>
            <person name="Shen B."/>
        </authorList>
    </citation>
    <scope>NUCLEOTIDE SEQUENCE [LARGE SCALE GENOMIC DNA]</scope>
    <source>
        <strain evidence="2 3">NPDC045705</strain>
    </source>
</reference>
<feature type="chain" id="PRO_5045493574" description="DUF3558 domain-containing protein" evidence="1">
    <location>
        <begin position="21"/>
        <end position="225"/>
    </location>
</feature>
<evidence type="ECO:0000313" key="2">
    <source>
        <dbReference type="EMBL" id="MEU7294254.1"/>
    </source>
</evidence>
<protein>
    <recommendedName>
        <fullName evidence="4">DUF3558 domain-containing protein</fullName>
    </recommendedName>
</protein>
<gene>
    <name evidence="2" type="ORF">AB0A76_13760</name>
</gene>